<sequence length="140" mass="16239">MDPIESVRYNDFEISTNGISSHAGHGWKKVVYQNKTANRNPLRIKRRETEKTLPTETQLTAITSSVSSRSMPRIGGNGSSPRLLRMIRRTNRDLNADPTVTTRGTISTAARTGSRRRRWMRRRRRRNIVNRNKMVIYLEE</sequence>
<dbReference type="EMBL" id="QGKX02001290">
    <property type="protein sequence ID" value="KAF3540242.1"/>
    <property type="molecule type" value="Genomic_DNA"/>
</dbReference>
<protein>
    <submittedName>
        <fullName evidence="1">Uncharacterized protein</fullName>
    </submittedName>
</protein>
<dbReference type="AlphaFoldDB" id="A0A8S9QKG7"/>
<gene>
    <name evidence="1" type="ORF">F2Q69_00020557</name>
</gene>
<organism evidence="1 2">
    <name type="scientific">Brassica cretica</name>
    <name type="common">Mustard</name>
    <dbReference type="NCBI Taxonomy" id="69181"/>
    <lineage>
        <taxon>Eukaryota</taxon>
        <taxon>Viridiplantae</taxon>
        <taxon>Streptophyta</taxon>
        <taxon>Embryophyta</taxon>
        <taxon>Tracheophyta</taxon>
        <taxon>Spermatophyta</taxon>
        <taxon>Magnoliopsida</taxon>
        <taxon>eudicotyledons</taxon>
        <taxon>Gunneridae</taxon>
        <taxon>Pentapetalae</taxon>
        <taxon>rosids</taxon>
        <taxon>malvids</taxon>
        <taxon>Brassicales</taxon>
        <taxon>Brassicaceae</taxon>
        <taxon>Brassiceae</taxon>
        <taxon>Brassica</taxon>
    </lineage>
</organism>
<dbReference type="Proteomes" id="UP000712600">
    <property type="component" value="Unassembled WGS sequence"/>
</dbReference>
<proteinExistence type="predicted"/>
<comment type="caution">
    <text evidence="1">The sequence shown here is derived from an EMBL/GenBank/DDBJ whole genome shotgun (WGS) entry which is preliminary data.</text>
</comment>
<reference evidence="1" key="1">
    <citation type="submission" date="2019-12" db="EMBL/GenBank/DDBJ databases">
        <title>Genome sequencing and annotation of Brassica cretica.</title>
        <authorList>
            <person name="Studholme D.J."/>
            <person name="Sarris P."/>
        </authorList>
    </citation>
    <scope>NUCLEOTIDE SEQUENCE</scope>
    <source>
        <strain evidence="1">PFS-109/04</strain>
        <tissue evidence="1">Leaf</tissue>
    </source>
</reference>
<evidence type="ECO:0000313" key="2">
    <source>
        <dbReference type="Proteomes" id="UP000712600"/>
    </source>
</evidence>
<accession>A0A8S9QKG7</accession>
<name>A0A8S9QKG7_BRACR</name>
<evidence type="ECO:0000313" key="1">
    <source>
        <dbReference type="EMBL" id="KAF3540242.1"/>
    </source>
</evidence>